<name>A0ABR7QW36_9GAMM</name>
<dbReference type="Proteomes" id="UP000651208">
    <property type="component" value="Unassembled WGS sequence"/>
</dbReference>
<proteinExistence type="predicted"/>
<protein>
    <recommendedName>
        <fullName evidence="3">Phage protein</fullName>
    </recommendedName>
</protein>
<dbReference type="RefSeq" id="WP_187754876.1">
    <property type="nucleotide sequence ID" value="NZ_JABURY010000008.1"/>
</dbReference>
<evidence type="ECO:0008006" key="3">
    <source>
        <dbReference type="Google" id="ProtNLM"/>
    </source>
</evidence>
<accession>A0ABR7QW36</accession>
<keyword evidence="2" id="KW-1185">Reference proteome</keyword>
<comment type="caution">
    <text evidence="1">The sequence shown here is derived from an EMBL/GenBank/DDBJ whole genome shotgun (WGS) entry which is preliminary data.</text>
</comment>
<organism evidence="1 2">
    <name type="scientific">Frischella japonica</name>
    <dbReference type="NCBI Taxonomy" id="2741544"/>
    <lineage>
        <taxon>Bacteria</taxon>
        <taxon>Pseudomonadati</taxon>
        <taxon>Pseudomonadota</taxon>
        <taxon>Gammaproteobacteria</taxon>
        <taxon>Orbales</taxon>
        <taxon>Orbaceae</taxon>
        <taxon>Frischella</taxon>
    </lineage>
</organism>
<evidence type="ECO:0000313" key="1">
    <source>
        <dbReference type="EMBL" id="MBC9130422.1"/>
    </source>
</evidence>
<gene>
    <name evidence="1" type="ORF">FcAc13_03760</name>
</gene>
<dbReference type="EMBL" id="JABURY010000008">
    <property type="protein sequence ID" value="MBC9130422.1"/>
    <property type="molecule type" value="Genomic_DNA"/>
</dbReference>
<reference evidence="1 2" key="1">
    <citation type="submission" date="2020-06" db="EMBL/GenBank/DDBJ databases">
        <title>Frischella cerana isolated from Apis cerana gut homogenate.</title>
        <authorList>
            <person name="Wolter L.A."/>
            <person name="Suenami S."/>
            <person name="Miyazaki R."/>
        </authorList>
    </citation>
    <scope>NUCLEOTIDE SEQUENCE [LARGE SCALE GENOMIC DNA]</scope>
    <source>
        <strain evidence="1 2">Ac13</strain>
    </source>
</reference>
<sequence>MANTSLDAIDTINSKLGQANAISILLMIECDSGSQLNDELRSYALSAISDLVSDSKALFRSETERKGLQDENK</sequence>
<evidence type="ECO:0000313" key="2">
    <source>
        <dbReference type="Proteomes" id="UP000651208"/>
    </source>
</evidence>